<dbReference type="HOGENOM" id="CLU_3311119_0_0_5"/>
<sequence length="39" mass="4217">MFPPSLTRAISFPICTGKMQKIMGAGQRKRPPKPGAFVA</sequence>
<proteinExistence type="predicted"/>
<reference evidence="1 2" key="1">
    <citation type="journal article" date="2011" name="J. Bacteriol.">
        <title>Complete genome sequence of the industrial strain Ketogulonicigenium vulgare WSH-001.</title>
        <authorList>
            <person name="Liu L."/>
            <person name="Li Y."/>
            <person name="Zhang J."/>
            <person name="Zhou Z."/>
            <person name="Liu J."/>
            <person name="Li X."/>
            <person name="Zhou J."/>
            <person name="Du G."/>
            <person name="Wang L."/>
            <person name="Chen J."/>
        </authorList>
    </citation>
    <scope>NUCLEOTIDE SEQUENCE [LARGE SCALE GENOMIC DNA]</scope>
    <source>
        <strain evidence="1 2">WSH-001</strain>
    </source>
</reference>
<dbReference type="Proteomes" id="UP000000692">
    <property type="component" value="Chromosome"/>
</dbReference>
<accession>F9YA53</accession>
<dbReference type="KEGG" id="kvl:KVU_1624"/>
<protein>
    <submittedName>
        <fullName evidence="1">Uncharacterized protein</fullName>
    </submittedName>
</protein>
<keyword evidence="2" id="KW-1185">Reference proteome</keyword>
<name>F9YA53_KETVW</name>
<evidence type="ECO:0000313" key="2">
    <source>
        <dbReference type="Proteomes" id="UP000000692"/>
    </source>
</evidence>
<evidence type="ECO:0000313" key="1">
    <source>
        <dbReference type="EMBL" id="AEM41464.1"/>
    </source>
</evidence>
<dbReference type="AlphaFoldDB" id="F9YA53"/>
<organism evidence="1 2">
    <name type="scientific">Ketogulonicigenium vulgare (strain WSH-001)</name>
    <dbReference type="NCBI Taxonomy" id="759362"/>
    <lineage>
        <taxon>Bacteria</taxon>
        <taxon>Pseudomonadati</taxon>
        <taxon>Pseudomonadota</taxon>
        <taxon>Alphaproteobacteria</taxon>
        <taxon>Rhodobacterales</taxon>
        <taxon>Roseobacteraceae</taxon>
        <taxon>Ketogulonicigenium</taxon>
    </lineage>
</organism>
<dbReference type="EMBL" id="CP002018">
    <property type="protein sequence ID" value="AEM41464.1"/>
    <property type="molecule type" value="Genomic_DNA"/>
</dbReference>
<gene>
    <name evidence="1" type="ordered locus">KVU_1624</name>
</gene>